<feature type="domain" description="GFO/IDH/MocA-like oxidoreductase" evidence="2">
    <location>
        <begin position="129"/>
        <end position="236"/>
    </location>
</feature>
<dbReference type="GO" id="GO:0000166">
    <property type="term" value="F:nucleotide binding"/>
    <property type="evidence" value="ECO:0007669"/>
    <property type="project" value="InterPro"/>
</dbReference>
<dbReference type="Pfam" id="PF22725">
    <property type="entry name" value="GFO_IDH_MocA_C3"/>
    <property type="match status" value="1"/>
</dbReference>
<proteinExistence type="predicted"/>
<dbReference type="SUPFAM" id="SSF55347">
    <property type="entry name" value="Glyceraldehyde-3-phosphate dehydrogenase-like, C-terminal domain"/>
    <property type="match status" value="1"/>
</dbReference>
<dbReference type="PANTHER" id="PTHR43377">
    <property type="entry name" value="BILIVERDIN REDUCTASE A"/>
    <property type="match status" value="1"/>
</dbReference>
<dbReference type="Proteomes" id="UP000607311">
    <property type="component" value="Unassembled WGS sequence"/>
</dbReference>
<dbReference type="Pfam" id="PF01408">
    <property type="entry name" value="GFO_IDH_MocA"/>
    <property type="match status" value="1"/>
</dbReference>
<name>A0A9W5XMS3_9ACTN</name>
<keyword evidence="4" id="KW-1185">Reference proteome</keyword>
<evidence type="ECO:0000313" key="4">
    <source>
        <dbReference type="Proteomes" id="UP000607311"/>
    </source>
</evidence>
<gene>
    <name evidence="3" type="ORF">Vse01_54670</name>
</gene>
<dbReference type="Gene3D" id="3.40.50.720">
    <property type="entry name" value="NAD(P)-binding Rossmann-like Domain"/>
    <property type="match status" value="1"/>
</dbReference>
<dbReference type="SUPFAM" id="SSF51735">
    <property type="entry name" value="NAD(P)-binding Rossmann-fold domains"/>
    <property type="match status" value="1"/>
</dbReference>
<sequence length="354" mass="37461">MSAPLRAGLVGLGMMGRNHARVLSQLPGVELVAATDPRGDQHQATRGVALAADLEQLLTHRLDYCVVAVPTAHHAAIGYKLAEAGVPALIEKPLAPDLTTARALAEAFDTAGLIGAVGHTERYNPALEAMRLRLADGALGDLYQITTRRQGPYPPRIRDVGVVLDLATHDLDITTWVTGMPLVSVAARTMARSGRIAEDLAVILGELSDGTLTNHIVNWLSPLKERITIVTGAHGCLAADTVHGDLTFYANGSAPTEWAAAEVFRGVSEGAITRYAIPKREPLLREHEAFRNAILGRDAPIVTLRQAVATIAAAEAVLNSAATGSSATPDLPRAPRPRFSAADHLLEVATPSSR</sequence>
<accession>A0A9W5XMS3</accession>
<dbReference type="InterPro" id="IPR055170">
    <property type="entry name" value="GFO_IDH_MocA-like_dom"/>
</dbReference>
<reference evidence="3" key="1">
    <citation type="submission" date="2021-01" db="EMBL/GenBank/DDBJ databases">
        <title>Whole genome shotgun sequence of Verrucosispora sediminis NBRC 107745.</title>
        <authorList>
            <person name="Komaki H."/>
            <person name="Tamura T."/>
        </authorList>
    </citation>
    <scope>NUCLEOTIDE SEQUENCE</scope>
    <source>
        <strain evidence="3">NBRC 107745</strain>
    </source>
</reference>
<evidence type="ECO:0000313" key="3">
    <source>
        <dbReference type="EMBL" id="GIJ36319.1"/>
    </source>
</evidence>
<dbReference type="OrthoDB" id="179913at2"/>
<dbReference type="RefSeq" id="WP_093401861.1">
    <property type="nucleotide sequence ID" value="NZ_BOPD01000047.1"/>
</dbReference>
<dbReference type="InterPro" id="IPR036291">
    <property type="entry name" value="NAD(P)-bd_dom_sf"/>
</dbReference>
<dbReference type="PANTHER" id="PTHR43377:SF1">
    <property type="entry name" value="BILIVERDIN REDUCTASE A"/>
    <property type="match status" value="1"/>
</dbReference>
<dbReference type="Gene3D" id="3.30.360.10">
    <property type="entry name" value="Dihydrodipicolinate Reductase, domain 2"/>
    <property type="match status" value="1"/>
</dbReference>
<comment type="caution">
    <text evidence="3">The sequence shown here is derived from an EMBL/GenBank/DDBJ whole genome shotgun (WGS) entry which is preliminary data.</text>
</comment>
<dbReference type="AlphaFoldDB" id="A0A9W5XMS3"/>
<dbReference type="InterPro" id="IPR051450">
    <property type="entry name" value="Gfo/Idh/MocA_Oxidoreductases"/>
</dbReference>
<evidence type="ECO:0000259" key="1">
    <source>
        <dbReference type="Pfam" id="PF01408"/>
    </source>
</evidence>
<protein>
    <submittedName>
        <fullName evidence="3">Dehydrogenase</fullName>
    </submittedName>
</protein>
<dbReference type="InterPro" id="IPR000683">
    <property type="entry name" value="Gfo/Idh/MocA-like_OxRdtase_N"/>
</dbReference>
<feature type="domain" description="Gfo/Idh/MocA-like oxidoreductase N-terminal" evidence="1">
    <location>
        <begin position="6"/>
        <end position="119"/>
    </location>
</feature>
<dbReference type="EMBL" id="BOPD01000047">
    <property type="protein sequence ID" value="GIJ36319.1"/>
    <property type="molecule type" value="Genomic_DNA"/>
</dbReference>
<evidence type="ECO:0000259" key="2">
    <source>
        <dbReference type="Pfam" id="PF22725"/>
    </source>
</evidence>
<organism evidence="3 4">
    <name type="scientific">Micromonospora sediminimaris</name>
    <dbReference type="NCBI Taxonomy" id="547162"/>
    <lineage>
        <taxon>Bacteria</taxon>
        <taxon>Bacillati</taxon>
        <taxon>Actinomycetota</taxon>
        <taxon>Actinomycetes</taxon>
        <taxon>Micromonosporales</taxon>
        <taxon>Micromonosporaceae</taxon>
        <taxon>Micromonospora</taxon>
    </lineage>
</organism>